<dbReference type="RefSeq" id="WP_126702675.1">
    <property type="nucleotide sequence ID" value="NZ_RWKW01000166.1"/>
</dbReference>
<dbReference type="Proteomes" id="UP000278398">
    <property type="component" value="Unassembled WGS sequence"/>
</dbReference>
<dbReference type="AlphaFoldDB" id="A0A429YCN4"/>
<comment type="caution">
    <text evidence="4">The sequence shown here is derived from an EMBL/GenBank/DDBJ whole genome shotgun (WGS) entry which is preliminary data.</text>
</comment>
<evidence type="ECO:0000256" key="1">
    <source>
        <dbReference type="ARBA" id="ARBA00022857"/>
    </source>
</evidence>
<evidence type="ECO:0000256" key="2">
    <source>
        <dbReference type="ARBA" id="ARBA00023277"/>
    </source>
</evidence>
<dbReference type="SUPFAM" id="SSF51735">
    <property type="entry name" value="NAD(P)-binding Rossmann-fold domains"/>
    <property type="match status" value="1"/>
</dbReference>
<protein>
    <submittedName>
        <fullName evidence="4">NAD-dependent epimerase/dehydratase family protein</fullName>
    </submittedName>
</protein>
<evidence type="ECO:0000313" key="4">
    <source>
        <dbReference type="EMBL" id="RST79190.1"/>
    </source>
</evidence>
<name>A0A429YCN4_9HYPH</name>
<keyword evidence="2" id="KW-0119">Carbohydrate metabolism</keyword>
<reference evidence="4 5" key="1">
    <citation type="submission" date="2018-12" db="EMBL/GenBank/DDBJ databases">
        <title>Mesorhizobium carbonis sp. nov., isolated from coal mine water.</title>
        <authorList>
            <person name="Xin W."/>
            <person name="Xu Z."/>
            <person name="Xiang F."/>
            <person name="Zhang J."/>
            <person name="Xi L."/>
            <person name="Liu J."/>
        </authorList>
    </citation>
    <scope>NUCLEOTIDE SEQUENCE [LARGE SCALE GENOMIC DNA]</scope>
    <source>
        <strain evidence="4 5">B2.3</strain>
    </source>
</reference>
<dbReference type="Pfam" id="PF01370">
    <property type="entry name" value="Epimerase"/>
    <property type="match status" value="1"/>
</dbReference>
<evidence type="ECO:0000259" key="3">
    <source>
        <dbReference type="Pfam" id="PF01370"/>
    </source>
</evidence>
<keyword evidence="5" id="KW-1185">Reference proteome</keyword>
<dbReference type="Gene3D" id="3.40.50.720">
    <property type="entry name" value="NAD(P)-binding Rossmann-like Domain"/>
    <property type="match status" value="1"/>
</dbReference>
<dbReference type="Gene3D" id="3.90.25.10">
    <property type="entry name" value="UDP-galactose 4-epimerase, domain 1"/>
    <property type="match status" value="1"/>
</dbReference>
<organism evidence="4 5">
    <name type="scientific">Aquibium carbonis</name>
    <dbReference type="NCBI Taxonomy" id="2495581"/>
    <lineage>
        <taxon>Bacteria</taxon>
        <taxon>Pseudomonadati</taxon>
        <taxon>Pseudomonadota</taxon>
        <taxon>Alphaproteobacteria</taxon>
        <taxon>Hyphomicrobiales</taxon>
        <taxon>Phyllobacteriaceae</taxon>
        <taxon>Aquibium</taxon>
    </lineage>
</organism>
<sequence>MRIVVTGAGGFIGQELIRRLAAGGLAGAHAEAKIVAVDETLPPDTMPLGIRPVIGDIADPVLVDALAAEPIDVLFHLAAVPGGASEGDFSLGWRVNALATMALVDRLARQARPARMVYASTIAVFGVPLPRDRVDDETLPLPTLSYGAQKLMMETLLSDHARRGTIDALCLRLPGIVARPRRPGGHHSAYMSDIFHALAAGETFTCPVSAGSTSWMMSRQRCVDNLLHAAALPAERLTGRRAFCLPALRLSMGEVVEAVARRFGPEVRERVTFEPQPALEAQYGSYPPIDTAIADGLGFRHDGDAGALMARALELSDA</sequence>
<evidence type="ECO:0000313" key="5">
    <source>
        <dbReference type="Proteomes" id="UP000278398"/>
    </source>
</evidence>
<dbReference type="PANTHER" id="PTHR43103:SF3">
    <property type="entry name" value="ADP-L-GLYCERO-D-MANNO-HEPTOSE-6-EPIMERASE"/>
    <property type="match status" value="1"/>
</dbReference>
<dbReference type="OrthoDB" id="9795501at2"/>
<gene>
    <name evidence="4" type="ORF">EJC49_25200</name>
</gene>
<dbReference type="PANTHER" id="PTHR43103">
    <property type="entry name" value="NUCLEOSIDE-DIPHOSPHATE-SUGAR EPIMERASE"/>
    <property type="match status" value="1"/>
</dbReference>
<dbReference type="EMBL" id="RWKW01000166">
    <property type="protein sequence ID" value="RST79190.1"/>
    <property type="molecule type" value="Genomic_DNA"/>
</dbReference>
<dbReference type="InterPro" id="IPR001509">
    <property type="entry name" value="Epimerase_deHydtase"/>
</dbReference>
<feature type="domain" description="NAD-dependent epimerase/dehydratase" evidence="3">
    <location>
        <begin position="3"/>
        <end position="202"/>
    </location>
</feature>
<proteinExistence type="predicted"/>
<dbReference type="InterPro" id="IPR036291">
    <property type="entry name" value="NAD(P)-bd_dom_sf"/>
</dbReference>
<accession>A0A429YCN4</accession>
<keyword evidence="1" id="KW-0521">NADP</keyword>